<feature type="transmembrane region" description="Helical" evidence="9">
    <location>
        <begin position="333"/>
        <end position="351"/>
    </location>
</feature>
<comment type="caution">
    <text evidence="10">The sequence shown here is derived from an EMBL/GenBank/DDBJ whole genome shotgun (WGS) entry which is preliminary data.</text>
</comment>
<dbReference type="InterPro" id="IPR000522">
    <property type="entry name" value="ABC_transptr_permease_BtuC"/>
</dbReference>
<evidence type="ECO:0000256" key="2">
    <source>
        <dbReference type="ARBA" id="ARBA00007935"/>
    </source>
</evidence>
<feature type="transmembrane region" description="Helical" evidence="9">
    <location>
        <begin position="261"/>
        <end position="292"/>
    </location>
</feature>
<dbReference type="EMBL" id="JAGYPE010000002">
    <property type="protein sequence ID" value="MBS4181954.1"/>
    <property type="molecule type" value="Genomic_DNA"/>
</dbReference>
<dbReference type="GO" id="GO:0022857">
    <property type="term" value="F:transmembrane transporter activity"/>
    <property type="evidence" value="ECO:0007669"/>
    <property type="project" value="InterPro"/>
</dbReference>
<reference evidence="10" key="1">
    <citation type="submission" date="2021-05" db="EMBL/GenBank/DDBJ databases">
        <title>Novel Bacillus species.</title>
        <authorList>
            <person name="Liu G."/>
        </authorList>
    </citation>
    <scope>NUCLEOTIDE SEQUENCE</scope>
    <source>
        <strain evidence="10">FJAT-50051</strain>
    </source>
</reference>
<dbReference type="InterPro" id="IPR037294">
    <property type="entry name" value="ABC_BtuC-like"/>
</dbReference>
<dbReference type="AlphaFoldDB" id="A0A942SXD0"/>
<evidence type="ECO:0000256" key="8">
    <source>
        <dbReference type="SAM" id="MobiDB-lite"/>
    </source>
</evidence>
<dbReference type="SUPFAM" id="SSF81345">
    <property type="entry name" value="ABC transporter involved in vitamin B12 uptake, BtuC"/>
    <property type="match status" value="1"/>
</dbReference>
<comment type="similarity">
    <text evidence="2">Belongs to the binding-protein-dependent transport system permease family. FecCD subfamily.</text>
</comment>
<sequence length="359" mass="35925">MTAAPLAHATRSAPSQQRRGRPARRRPRSGPLAATAVGLALLAVLAVVSVFVGARAIAPTDVLHALTDLDPTDAAQRVVIDLRLPRTALAALTGAALGVAGTIMQALTRNPLAEPGILGINAGAAACTATGTALTAGVLGTAGTFGFAFVGAAVGALAVAALGGVLRRGADPVRLTLAGAALSVMLGSYTQALLINQPTVFDTFRHWAVGSVQGRDGSIMLPALVVIVPAILLAVALGPSFNALALGDDLGRSVGASPRKVLVTGAVLVVLLAGGATAVAGPFAFVGLVAPLAVRLVTGPDHRWILPLSAVAAADLVLAADIVGRVLVPSSEVEASIVTAIVGAPVFIALARRRRLVRL</sequence>
<keyword evidence="3" id="KW-0813">Transport</keyword>
<feature type="region of interest" description="Disordered" evidence="8">
    <location>
        <begin position="1"/>
        <end position="30"/>
    </location>
</feature>
<evidence type="ECO:0000256" key="9">
    <source>
        <dbReference type="SAM" id="Phobius"/>
    </source>
</evidence>
<name>A0A942SXD0_9BACI</name>
<accession>A0A942SXD0</accession>
<evidence type="ECO:0000313" key="10">
    <source>
        <dbReference type="EMBL" id="MBS4181954.1"/>
    </source>
</evidence>
<evidence type="ECO:0000256" key="7">
    <source>
        <dbReference type="ARBA" id="ARBA00023136"/>
    </source>
</evidence>
<dbReference type="Pfam" id="PF01032">
    <property type="entry name" value="FecCD"/>
    <property type="match status" value="1"/>
</dbReference>
<dbReference type="GO" id="GO:0005886">
    <property type="term" value="C:plasma membrane"/>
    <property type="evidence" value="ECO:0007669"/>
    <property type="project" value="UniProtKB-SubCell"/>
</dbReference>
<evidence type="ECO:0000256" key="3">
    <source>
        <dbReference type="ARBA" id="ARBA00022448"/>
    </source>
</evidence>
<feature type="transmembrane region" description="Helical" evidence="9">
    <location>
        <begin position="32"/>
        <end position="58"/>
    </location>
</feature>
<feature type="transmembrane region" description="Helical" evidence="9">
    <location>
        <begin position="219"/>
        <end position="241"/>
    </location>
</feature>
<gene>
    <name evidence="10" type="ORF">KHB02_11205</name>
</gene>
<feature type="transmembrane region" description="Helical" evidence="9">
    <location>
        <begin position="119"/>
        <end position="139"/>
    </location>
</feature>
<dbReference type="PANTHER" id="PTHR30472">
    <property type="entry name" value="FERRIC ENTEROBACTIN TRANSPORT SYSTEM PERMEASE PROTEIN"/>
    <property type="match status" value="1"/>
</dbReference>
<evidence type="ECO:0000256" key="4">
    <source>
        <dbReference type="ARBA" id="ARBA00022475"/>
    </source>
</evidence>
<feature type="compositionally biased region" description="Basic residues" evidence="8">
    <location>
        <begin position="18"/>
        <end position="28"/>
    </location>
</feature>
<proteinExistence type="inferred from homology"/>
<feature type="transmembrane region" description="Helical" evidence="9">
    <location>
        <begin position="145"/>
        <end position="166"/>
    </location>
</feature>
<feature type="transmembrane region" description="Helical" evidence="9">
    <location>
        <begin position="88"/>
        <end position="107"/>
    </location>
</feature>
<evidence type="ECO:0000256" key="1">
    <source>
        <dbReference type="ARBA" id="ARBA00004651"/>
    </source>
</evidence>
<organism evidence="10">
    <name type="scientific">Neobacillus citreus</name>
    <dbReference type="NCBI Taxonomy" id="2833578"/>
    <lineage>
        <taxon>Bacteria</taxon>
        <taxon>Bacillati</taxon>
        <taxon>Bacillota</taxon>
        <taxon>Bacilli</taxon>
        <taxon>Bacillales</taxon>
        <taxon>Bacillaceae</taxon>
        <taxon>Neobacillus</taxon>
    </lineage>
</organism>
<dbReference type="GO" id="GO:0033214">
    <property type="term" value="P:siderophore-iron import into cell"/>
    <property type="evidence" value="ECO:0007669"/>
    <property type="project" value="TreeGrafter"/>
</dbReference>
<evidence type="ECO:0000256" key="6">
    <source>
        <dbReference type="ARBA" id="ARBA00022989"/>
    </source>
</evidence>
<keyword evidence="6 9" id="KW-1133">Transmembrane helix</keyword>
<keyword evidence="4" id="KW-1003">Cell membrane</keyword>
<comment type="subcellular location">
    <subcellularLocation>
        <location evidence="1">Cell membrane</location>
        <topology evidence="1">Multi-pass membrane protein</topology>
    </subcellularLocation>
</comment>
<dbReference type="Gene3D" id="1.10.3470.10">
    <property type="entry name" value="ABC transporter involved in vitamin B12 uptake, BtuC"/>
    <property type="match status" value="1"/>
</dbReference>
<evidence type="ECO:0000256" key="5">
    <source>
        <dbReference type="ARBA" id="ARBA00022692"/>
    </source>
</evidence>
<protein>
    <submittedName>
        <fullName evidence="10">Iron ABC transporter permease</fullName>
    </submittedName>
</protein>
<keyword evidence="7 9" id="KW-0472">Membrane</keyword>
<dbReference type="CDD" id="cd06550">
    <property type="entry name" value="TM_ABC_iron-siderophores_like"/>
    <property type="match status" value="1"/>
</dbReference>
<keyword evidence="5 9" id="KW-0812">Transmembrane</keyword>
<dbReference type="PANTHER" id="PTHR30472:SF1">
    <property type="entry name" value="FE(3+) DICITRATE TRANSPORT SYSTEM PERMEASE PROTEIN FECC-RELATED"/>
    <property type="match status" value="1"/>
</dbReference>